<protein>
    <recommendedName>
        <fullName evidence="6">Succinate dehydrogenase hydrophobic membrane anchor subunit</fullName>
    </recommendedName>
</protein>
<dbReference type="NCBIfam" id="TIGR02968">
    <property type="entry name" value="succ_dehyd_anc"/>
    <property type="match status" value="1"/>
</dbReference>
<reference evidence="17 18" key="1">
    <citation type="journal article" date="2006" name="J. Bacteriol.">
        <title>Comparative genomic analysis of three strains of Ehrlichia ruminantium reveals an active process of genome size plasticity.</title>
        <authorList>
            <person name="Frutos R."/>
            <person name="Viari A."/>
            <person name="Ferraz C."/>
            <person name="Morgat A."/>
            <person name="Eychenie S."/>
            <person name="Kandassami Y."/>
            <person name="Chantal I."/>
            <person name="Bensaid A."/>
            <person name="Coissac E."/>
            <person name="Vachiery N."/>
            <person name="Demaille J."/>
            <person name="Martinez D."/>
        </authorList>
    </citation>
    <scope>NUCLEOTIDE SEQUENCE [LARGE SCALE GENOMIC DNA]</scope>
    <source>
        <strain evidence="17 18">Welgevonden</strain>
    </source>
</reference>
<dbReference type="GO" id="GO:0006099">
    <property type="term" value="P:tricarboxylic acid cycle"/>
    <property type="evidence" value="ECO:0007669"/>
    <property type="project" value="UniProtKB-UniPathway"/>
</dbReference>
<keyword evidence="8" id="KW-0816">Tricarboxylic acid cycle</keyword>
<evidence type="ECO:0000256" key="1">
    <source>
        <dbReference type="ARBA" id="ARBA00001971"/>
    </source>
</evidence>
<dbReference type="InterPro" id="IPR014312">
    <property type="entry name" value="Succ_DH_anchor"/>
</dbReference>
<evidence type="ECO:0000256" key="2">
    <source>
        <dbReference type="ARBA" id="ARBA00004050"/>
    </source>
</evidence>
<evidence type="ECO:0000313" key="18">
    <source>
        <dbReference type="Proteomes" id="UP000001021"/>
    </source>
</evidence>
<comment type="subcellular location">
    <subcellularLocation>
        <location evidence="3">Membrane</location>
        <topology evidence="3">Multi-pass membrane protein</topology>
    </subcellularLocation>
</comment>
<dbReference type="eggNOG" id="COG2142">
    <property type="taxonomic scope" value="Bacteria"/>
</dbReference>
<evidence type="ECO:0000256" key="12">
    <source>
        <dbReference type="ARBA" id="ARBA00022982"/>
    </source>
</evidence>
<dbReference type="GO" id="GO:0016020">
    <property type="term" value="C:membrane"/>
    <property type="evidence" value="ECO:0007669"/>
    <property type="project" value="UniProtKB-SubCell"/>
</dbReference>
<evidence type="ECO:0000313" key="17">
    <source>
        <dbReference type="EMBL" id="CAI26684.1"/>
    </source>
</evidence>
<keyword evidence="7" id="KW-0813">Transport</keyword>
<evidence type="ECO:0000256" key="11">
    <source>
        <dbReference type="ARBA" id="ARBA00022723"/>
    </source>
</evidence>
<feature type="transmembrane region" description="Helical" evidence="16">
    <location>
        <begin position="55"/>
        <end position="77"/>
    </location>
</feature>
<dbReference type="KEGG" id="eru:Erum1891"/>
<gene>
    <name evidence="17" type="primary">sdhD</name>
    <name evidence="17" type="ordered locus">ERWE_CDS_01900</name>
</gene>
<comment type="pathway">
    <text evidence="4">Carbohydrate metabolism; tricarboxylic acid cycle.</text>
</comment>
<evidence type="ECO:0000256" key="8">
    <source>
        <dbReference type="ARBA" id="ARBA00022532"/>
    </source>
</evidence>
<dbReference type="RefSeq" id="WP_011154875.1">
    <property type="nucleotide sequence ID" value="NC_005295.2"/>
</dbReference>
<feature type="transmembrane region" description="Helical" evidence="16">
    <location>
        <begin position="89"/>
        <end position="110"/>
    </location>
</feature>
<dbReference type="HOGENOM" id="CLU_151315_0_2_5"/>
<dbReference type="GO" id="GO:0046872">
    <property type="term" value="F:metal ion binding"/>
    <property type="evidence" value="ECO:0007669"/>
    <property type="project" value="UniProtKB-KW"/>
</dbReference>
<comment type="subunit">
    <text evidence="5">Part of an enzyme complex containing four subunits: a flavoprotein, an iron-sulfur protein, plus two membrane-anchoring proteins, SdhC and SdhD.</text>
</comment>
<evidence type="ECO:0000256" key="7">
    <source>
        <dbReference type="ARBA" id="ARBA00022448"/>
    </source>
</evidence>
<dbReference type="KEGG" id="erw:ERWE_CDS_01900"/>
<name>A0A0H3LYS1_EHRRW</name>
<dbReference type="SUPFAM" id="SSF81343">
    <property type="entry name" value="Fumarate reductase respiratory complex transmembrane subunits"/>
    <property type="match status" value="1"/>
</dbReference>
<comment type="function">
    <text evidence="2">Membrane-anchoring subunit of succinate dehydrogenase (SDH).</text>
</comment>
<evidence type="ECO:0000256" key="14">
    <source>
        <dbReference type="ARBA" id="ARBA00023004"/>
    </source>
</evidence>
<dbReference type="InterPro" id="IPR034804">
    <property type="entry name" value="SQR/QFR_C/D"/>
</dbReference>
<evidence type="ECO:0000256" key="5">
    <source>
        <dbReference type="ARBA" id="ARBA00011558"/>
    </source>
</evidence>
<comment type="cofactor">
    <cofactor evidence="1">
        <name>heme</name>
        <dbReference type="ChEBI" id="CHEBI:30413"/>
    </cofactor>
</comment>
<evidence type="ECO:0000256" key="13">
    <source>
        <dbReference type="ARBA" id="ARBA00022989"/>
    </source>
</evidence>
<keyword evidence="13 16" id="KW-1133">Transmembrane helix</keyword>
<keyword evidence="18" id="KW-1185">Reference proteome</keyword>
<evidence type="ECO:0000256" key="10">
    <source>
        <dbReference type="ARBA" id="ARBA00022692"/>
    </source>
</evidence>
<evidence type="ECO:0000256" key="6">
    <source>
        <dbReference type="ARBA" id="ARBA00019425"/>
    </source>
</evidence>
<dbReference type="UniPathway" id="UPA00223"/>
<evidence type="ECO:0000256" key="9">
    <source>
        <dbReference type="ARBA" id="ARBA00022617"/>
    </source>
</evidence>
<feature type="transmembrane region" description="Helical" evidence="16">
    <location>
        <begin position="12"/>
        <end position="35"/>
    </location>
</feature>
<dbReference type="GO" id="GO:0020037">
    <property type="term" value="F:heme binding"/>
    <property type="evidence" value="ECO:0007669"/>
    <property type="project" value="InterPro"/>
</dbReference>
<keyword evidence="10 16" id="KW-0812">Transmembrane</keyword>
<dbReference type="InterPro" id="IPR000701">
    <property type="entry name" value="SuccDH_FuR_B_TM-su"/>
</dbReference>
<keyword evidence="14" id="KW-0408">Iron</keyword>
<dbReference type="AlphaFoldDB" id="A0A0H3LYS1"/>
<sequence length="116" mass="13342">MGSSVYHWLSQRLTAFIMLPFSVWFFYKFLRFLSIVCKSVSELDLSFVELNTIDVIASVCFFIIAFYHAILGLQVILEDYVQSSVLRVSILLLIKGIVTVTLLFLIFAIFNISLNF</sequence>
<dbReference type="Proteomes" id="UP000001021">
    <property type="component" value="Chromosome"/>
</dbReference>
<keyword evidence="11" id="KW-0479">Metal-binding</keyword>
<organism evidence="17 18">
    <name type="scientific">Ehrlichia ruminantium (strain Welgevonden)</name>
    <dbReference type="NCBI Taxonomy" id="254945"/>
    <lineage>
        <taxon>Bacteria</taxon>
        <taxon>Pseudomonadati</taxon>
        <taxon>Pseudomonadota</taxon>
        <taxon>Alphaproteobacteria</taxon>
        <taxon>Rickettsiales</taxon>
        <taxon>Anaplasmataceae</taxon>
        <taxon>Ehrlichia</taxon>
    </lineage>
</organism>
<evidence type="ECO:0000256" key="3">
    <source>
        <dbReference type="ARBA" id="ARBA00004141"/>
    </source>
</evidence>
<dbReference type="EMBL" id="CR925678">
    <property type="protein sequence ID" value="CAI26684.1"/>
    <property type="molecule type" value="Genomic_DNA"/>
</dbReference>
<dbReference type="Pfam" id="PF01127">
    <property type="entry name" value="Sdh_cyt"/>
    <property type="match status" value="1"/>
</dbReference>
<evidence type="ECO:0000256" key="16">
    <source>
        <dbReference type="SAM" id="Phobius"/>
    </source>
</evidence>
<evidence type="ECO:0000256" key="15">
    <source>
        <dbReference type="ARBA" id="ARBA00023136"/>
    </source>
</evidence>
<evidence type="ECO:0000256" key="4">
    <source>
        <dbReference type="ARBA" id="ARBA00005163"/>
    </source>
</evidence>
<accession>A0A0H3LYS1</accession>
<keyword evidence="12" id="KW-0249">Electron transport</keyword>
<dbReference type="Gene3D" id="1.20.1300.10">
    <property type="entry name" value="Fumarate reductase/succinate dehydrogenase, transmembrane subunit"/>
    <property type="match status" value="1"/>
</dbReference>
<proteinExistence type="predicted"/>
<keyword evidence="15 16" id="KW-0472">Membrane</keyword>
<keyword evidence="9" id="KW-0349">Heme</keyword>
<dbReference type="GeneID" id="33058256"/>